<accession>A0ACA9M7J7</accession>
<comment type="caution">
    <text evidence="1">The sequence shown here is derived from an EMBL/GenBank/DDBJ whole genome shotgun (WGS) entry which is preliminary data.</text>
</comment>
<feature type="non-terminal residue" evidence="1">
    <location>
        <position position="185"/>
    </location>
</feature>
<keyword evidence="2" id="KW-1185">Reference proteome</keyword>
<proteinExistence type="predicted"/>
<dbReference type="Proteomes" id="UP000789860">
    <property type="component" value="Unassembled WGS sequence"/>
</dbReference>
<evidence type="ECO:0000313" key="1">
    <source>
        <dbReference type="EMBL" id="CAG8565271.1"/>
    </source>
</evidence>
<reference evidence="1" key="1">
    <citation type="submission" date="2021-06" db="EMBL/GenBank/DDBJ databases">
        <authorList>
            <person name="Kallberg Y."/>
            <person name="Tangrot J."/>
            <person name="Rosling A."/>
        </authorList>
    </citation>
    <scope>NUCLEOTIDE SEQUENCE</scope>
    <source>
        <strain evidence="1">AU212A</strain>
    </source>
</reference>
<gene>
    <name evidence="1" type="ORF">SCALOS_LOCUS5653</name>
</gene>
<protein>
    <submittedName>
        <fullName evidence="1">7293_t:CDS:1</fullName>
    </submittedName>
</protein>
<sequence length="185" mass="21225">MGRKGSNDDVFNVYEETSGTIIGTDATDEKGQLIDGIHDVKIVDNKEIALVLYKNDYTYNWIPVQNLRNSDDLLQAYKKKLQDWNKREVNRTSQEMQDIKSSDLNNENFTEKPIVNNSIHSPESPEVCLNNQSTDKIEKSKGKKRARDDDESQPNVVVKKRVGRPKKSLINKKIKVKRPVGRPKK</sequence>
<dbReference type="EMBL" id="CAJVPM010009576">
    <property type="protein sequence ID" value="CAG8565271.1"/>
    <property type="molecule type" value="Genomic_DNA"/>
</dbReference>
<organism evidence="1 2">
    <name type="scientific">Scutellospora calospora</name>
    <dbReference type="NCBI Taxonomy" id="85575"/>
    <lineage>
        <taxon>Eukaryota</taxon>
        <taxon>Fungi</taxon>
        <taxon>Fungi incertae sedis</taxon>
        <taxon>Mucoromycota</taxon>
        <taxon>Glomeromycotina</taxon>
        <taxon>Glomeromycetes</taxon>
        <taxon>Diversisporales</taxon>
        <taxon>Gigasporaceae</taxon>
        <taxon>Scutellospora</taxon>
    </lineage>
</organism>
<evidence type="ECO:0000313" key="2">
    <source>
        <dbReference type="Proteomes" id="UP000789860"/>
    </source>
</evidence>
<name>A0ACA9M7J7_9GLOM</name>